<evidence type="ECO:0000313" key="1">
    <source>
        <dbReference type="EMBL" id="KAJ5525351.1"/>
    </source>
</evidence>
<gene>
    <name evidence="1" type="ORF">N7494_012001</name>
</gene>
<comment type="caution">
    <text evidence="1">The sequence shown here is derived from an EMBL/GenBank/DDBJ whole genome shotgun (WGS) entry which is preliminary data.</text>
</comment>
<name>A0AAD6G9P1_9EURO</name>
<organism evidence="1 2">
    <name type="scientific">Penicillium frequentans</name>
    <dbReference type="NCBI Taxonomy" id="3151616"/>
    <lineage>
        <taxon>Eukaryota</taxon>
        <taxon>Fungi</taxon>
        <taxon>Dikarya</taxon>
        <taxon>Ascomycota</taxon>
        <taxon>Pezizomycotina</taxon>
        <taxon>Eurotiomycetes</taxon>
        <taxon>Eurotiomycetidae</taxon>
        <taxon>Eurotiales</taxon>
        <taxon>Aspergillaceae</taxon>
        <taxon>Penicillium</taxon>
    </lineage>
</organism>
<dbReference type="AlphaFoldDB" id="A0AAD6G9P1"/>
<dbReference type="Proteomes" id="UP001220324">
    <property type="component" value="Unassembled WGS sequence"/>
</dbReference>
<reference evidence="1 2" key="1">
    <citation type="journal article" date="2023" name="IMA Fungus">
        <title>Comparative genomic study of the Penicillium genus elucidates a diverse pangenome and 15 lateral gene transfer events.</title>
        <authorList>
            <person name="Petersen C."/>
            <person name="Sorensen T."/>
            <person name="Nielsen M.R."/>
            <person name="Sondergaard T.E."/>
            <person name="Sorensen J.L."/>
            <person name="Fitzpatrick D.A."/>
            <person name="Frisvad J.C."/>
            <person name="Nielsen K.L."/>
        </authorList>
    </citation>
    <scope>NUCLEOTIDE SEQUENCE [LARGE SCALE GENOMIC DNA]</scope>
    <source>
        <strain evidence="1 2">IBT 35679</strain>
    </source>
</reference>
<evidence type="ECO:0008006" key="3">
    <source>
        <dbReference type="Google" id="ProtNLM"/>
    </source>
</evidence>
<keyword evidence="2" id="KW-1185">Reference proteome</keyword>
<sequence length="343" mass="38799">MHWDAFCAICGSTFAYSFTLPISFDDNSKLSYSKKVIGNSDLQWLSKLRALGYNASSTTERKSFITGPGQYEDQGMIGADAGKDPNFPLDDEGVMPMLFAYVNPGCPGAQVVFPFHEVCYDKILRRCFKNEVINTDVLHAVFEEKGAGAWNCLGLDYGSPQPPCGNYWECIRGQEVLVMHPTKIPELMKPPYRTIKAFFSWGKKADVESQHSHDIFQKLPNELRQKILNLLPVQCVLAIKAASFTMHVCPDISLDQRLEADMPWLWEMYLEGVDLVKSQAAEGEYSKALTLMEKDSLYTEGKCDYIPGLVNRRRIWGVCEEIKRLYYEKLAEVGGSQPKVRQT</sequence>
<protein>
    <recommendedName>
        <fullName evidence="3">F-box domain-containing protein</fullName>
    </recommendedName>
</protein>
<proteinExistence type="predicted"/>
<accession>A0AAD6G9P1</accession>
<evidence type="ECO:0000313" key="2">
    <source>
        <dbReference type="Proteomes" id="UP001220324"/>
    </source>
</evidence>
<dbReference type="EMBL" id="JAQIZZ010000008">
    <property type="protein sequence ID" value="KAJ5525351.1"/>
    <property type="molecule type" value="Genomic_DNA"/>
</dbReference>